<dbReference type="InterPro" id="IPR001509">
    <property type="entry name" value="Epimerase_deHydtase"/>
</dbReference>
<reference evidence="4" key="1">
    <citation type="journal article" date="2019" name="Int. J. Syst. Evol. Microbiol.">
        <title>The Global Catalogue of Microorganisms (GCM) 10K type strain sequencing project: providing services to taxonomists for standard genome sequencing and annotation.</title>
        <authorList>
            <consortium name="The Broad Institute Genomics Platform"/>
            <consortium name="The Broad Institute Genome Sequencing Center for Infectious Disease"/>
            <person name="Wu L."/>
            <person name="Ma J."/>
        </authorList>
    </citation>
    <scope>NUCLEOTIDE SEQUENCE [LARGE SCALE GENOMIC DNA]</scope>
    <source>
        <strain evidence="4">CCUG 57942</strain>
    </source>
</reference>
<protein>
    <submittedName>
        <fullName evidence="3">NAD-dependent epimerase/dehydratase family protein</fullName>
    </submittedName>
</protein>
<dbReference type="EMBL" id="JBHUJB010000076">
    <property type="protein sequence ID" value="MFD2160291.1"/>
    <property type="molecule type" value="Genomic_DNA"/>
</dbReference>
<evidence type="ECO:0000259" key="2">
    <source>
        <dbReference type="Pfam" id="PF01370"/>
    </source>
</evidence>
<evidence type="ECO:0000256" key="1">
    <source>
        <dbReference type="ARBA" id="ARBA00007637"/>
    </source>
</evidence>
<comment type="caution">
    <text evidence="3">The sequence shown here is derived from an EMBL/GenBank/DDBJ whole genome shotgun (WGS) entry which is preliminary data.</text>
</comment>
<dbReference type="RefSeq" id="WP_377088477.1">
    <property type="nucleotide sequence ID" value="NZ_JBHSJL010000014.1"/>
</dbReference>
<dbReference type="PANTHER" id="PTHR43000">
    <property type="entry name" value="DTDP-D-GLUCOSE 4,6-DEHYDRATASE-RELATED"/>
    <property type="match status" value="1"/>
</dbReference>
<name>A0ABW4ZFK1_9BACT</name>
<sequence length="331" mass="36619">MNVLITGGAGFIGSNLCAFHLKRGDRVVAVDDLSTGRSQNIEALRGESNFRFIQADLLDWNELNNEVAKAERIYHLAAVVGMFRVLKEPVEVTSVNVCATERVLEAAVKGGHDPKVVIASSSSVYGHSNEQLKLHEDVDLVFSPERGGLTGYALSKLSNEIQARAYHEEYGLRVVIPRLFNSVGPNQSGNYGFVIPRFINQAIAGEPLTVFGDGTQIRSFCDVRDTIAALDTLAAIGDDYEEIRNAEVVNVGNDREISILDTAKMVIARSGSTSSIKFISYDEAYGEHFDHITQRRPVIEKLERLTGFVPRWSLEQTIDDLLQKKLNNTTY</sequence>
<proteinExistence type="inferred from homology"/>
<evidence type="ECO:0000313" key="4">
    <source>
        <dbReference type="Proteomes" id="UP001597389"/>
    </source>
</evidence>
<dbReference type="InterPro" id="IPR036291">
    <property type="entry name" value="NAD(P)-bd_dom_sf"/>
</dbReference>
<dbReference type="Gene3D" id="3.40.50.720">
    <property type="entry name" value="NAD(P)-binding Rossmann-like Domain"/>
    <property type="match status" value="1"/>
</dbReference>
<feature type="domain" description="NAD-dependent epimerase/dehydratase" evidence="2">
    <location>
        <begin position="3"/>
        <end position="252"/>
    </location>
</feature>
<dbReference type="Proteomes" id="UP001597389">
    <property type="component" value="Unassembled WGS sequence"/>
</dbReference>
<gene>
    <name evidence="3" type="ORF">ACFSW8_15415</name>
</gene>
<dbReference type="Pfam" id="PF01370">
    <property type="entry name" value="Epimerase"/>
    <property type="match status" value="1"/>
</dbReference>
<keyword evidence="4" id="KW-1185">Reference proteome</keyword>
<accession>A0ABW4ZFK1</accession>
<organism evidence="3 4">
    <name type="scientific">Rubritalea tangerina</name>
    <dbReference type="NCBI Taxonomy" id="430798"/>
    <lineage>
        <taxon>Bacteria</taxon>
        <taxon>Pseudomonadati</taxon>
        <taxon>Verrucomicrobiota</taxon>
        <taxon>Verrucomicrobiia</taxon>
        <taxon>Verrucomicrobiales</taxon>
        <taxon>Rubritaleaceae</taxon>
        <taxon>Rubritalea</taxon>
    </lineage>
</organism>
<evidence type="ECO:0000313" key="3">
    <source>
        <dbReference type="EMBL" id="MFD2160291.1"/>
    </source>
</evidence>
<comment type="similarity">
    <text evidence="1">Belongs to the NAD(P)-dependent epimerase/dehydratase family.</text>
</comment>
<dbReference type="SUPFAM" id="SSF51735">
    <property type="entry name" value="NAD(P)-binding Rossmann-fold domains"/>
    <property type="match status" value="1"/>
</dbReference>